<protein>
    <submittedName>
        <fullName evidence="1">Uncharacterized protein</fullName>
    </submittedName>
</protein>
<evidence type="ECO:0000313" key="1">
    <source>
        <dbReference type="EMBL" id="GFN87225.1"/>
    </source>
</evidence>
<evidence type="ECO:0000313" key="2">
    <source>
        <dbReference type="Proteomes" id="UP000735302"/>
    </source>
</evidence>
<proteinExistence type="predicted"/>
<keyword evidence="2" id="KW-1185">Reference proteome</keyword>
<sequence length="126" mass="14374">MNCCLQCALGLTITTWHYVSHLVVYGKEGAMPLAGHIFHCQLPHELRGQTCYLNHHTKLAEPTLEAAVHVSNNTYLETLEFLRFESTPSRLRLLSCRSYPLCFTAWLSLIRERGVPLRDTKDSSDK</sequence>
<dbReference type="EMBL" id="BLXT01001676">
    <property type="protein sequence ID" value="GFN87225.1"/>
    <property type="molecule type" value="Genomic_DNA"/>
</dbReference>
<dbReference type="Proteomes" id="UP000735302">
    <property type="component" value="Unassembled WGS sequence"/>
</dbReference>
<accession>A0AAV3YUW4</accession>
<name>A0AAV3YUW4_9GAST</name>
<comment type="caution">
    <text evidence="1">The sequence shown here is derived from an EMBL/GenBank/DDBJ whole genome shotgun (WGS) entry which is preliminary data.</text>
</comment>
<gene>
    <name evidence="1" type="ORF">PoB_001373100</name>
</gene>
<organism evidence="1 2">
    <name type="scientific">Plakobranchus ocellatus</name>
    <dbReference type="NCBI Taxonomy" id="259542"/>
    <lineage>
        <taxon>Eukaryota</taxon>
        <taxon>Metazoa</taxon>
        <taxon>Spiralia</taxon>
        <taxon>Lophotrochozoa</taxon>
        <taxon>Mollusca</taxon>
        <taxon>Gastropoda</taxon>
        <taxon>Heterobranchia</taxon>
        <taxon>Euthyneura</taxon>
        <taxon>Panpulmonata</taxon>
        <taxon>Sacoglossa</taxon>
        <taxon>Placobranchoidea</taxon>
        <taxon>Plakobranchidae</taxon>
        <taxon>Plakobranchus</taxon>
    </lineage>
</organism>
<dbReference type="AlphaFoldDB" id="A0AAV3YUW4"/>
<reference evidence="1 2" key="1">
    <citation type="journal article" date="2021" name="Elife">
        <title>Chloroplast acquisition without the gene transfer in kleptoplastic sea slugs, Plakobranchus ocellatus.</title>
        <authorList>
            <person name="Maeda T."/>
            <person name="Takahashi S."/>
            <person name="Yoshida T."/>
            <person name="Shimamura S."/>
            <person name="Takaki Y."/>
            <person name="Nagai Y."/>
            <person name="Toyoda A."/>
            <person name="Suzuki Y."/>
            <person name="Arimoto A."/>
            <person name="Ishii H."/>
            <person name="Satoh N."/>
            <person name="Nishiyama T."/>
            <person name="Hasebe M."/>
            <person name="Maruyama T."/>
            <person name="Minagawa J."/>
            <person name="Obokata J."/>
            <person name="Shigenobu S."/>
        </authorList>
    </citation>
    <scope>NUCLEOTIDE SEQUENCE [LARGE SCALE GENOMIC DNA]</scope>
</reference>